<gene>
    <name evidence="1" type="ORF">RFI_05735</name>
</gene>
<evidence type="ECO:0000313" key="2">
    <source>
        <dbReference type="Proteomes" id="UP000023152"/>
    </source>
</evidence>
<organism evidence="1 2">
    <name type="scientific">Reticulomyxa filosa</name>
    <dbReference type="NCBI Taxonomy" id="46433"/>
    <lineage>
        <taxon>Eukaryota</taxon>
        <taxon>Sar</taxon>
        <taxon>Rhizaria</taxon>
        <taxon>Retaria</taxon>
        <taxon>Foraminifera</taxon>
        <taxon>Monothalamids</taxon>
        <taxon>Reticulomyxidae</taxon>
        <taxon>Reticulomyxa</taxon>
    </lineage>
</organism>
<sequence length="570" mass="65761">MNFQSTLQPCVGNLNKKKRERAGLHYKRGGRNKRGKEAKTTIIKHTKTTTIKYNVVWMVDVSPSVANDAALLHGLREWIQNKVEYTSYLAAFHSIHLAKNVQVRNSLIIDQGEVIFSFGSDVIDFNKFETTIRGNDDFSISLVVFFFLEKKKGGEKTRTEKKLEQMKTLFQEAMVPIYSNWIPSHELVTIYITDKFPLHDITSEDPCLYPYWYFPSYEKKKSSRHVVVSLNDNLNGLEYLSCLKYDPTNPNSALLAFKDEYIDEMNQTTQLDIEMKDTFSYVGVIYFCSSFCSTSSLPFFVFQKGKKEFSSRVSHACLMDFWQTWKKSLYVNLYPVQYNSNILSNNGYVRLGLLLVMANNTLYDTEKIFTPSISVELFQVNNKVTLTMLVWEMKDNTTAKSVGANTKLLMYRFLFERLSRVNWSNFFFFFFWGGNVTRQNYSFVLSPSYNQLLTLKPKEKYLFDLVIQGSNGDIQNIMHRSLVAKGTAGSFGQVSMFDSATYDPELQQYVDSLLYVSGVSSAQSTIPTYPLGYNLKWDIDFSCGMFVIQSNLIVPIFKKKTQFQFEHSCS</sequence>
<dbReference type="AlphaFoldDB" id="X6NZL9"/>
<comment type="caution">
    <text evidence="1">The sequence shown here is derived from an EMBL/GenBank/DDBJ whole genome shotgun (WGS) entry which is preliminary data.</text>
</comment>
<name>X6NZL9_RETFI</name>
<dbReference type="Proteomes" id="UP000023152">
    <property type="component" value="Unassembled WGS sequence"/>
</dbReference>
<accession>X6NZL9</accession>
<evidence type="ECO:0000313" key="1">
    <source>
        <dbReference type="EMBL" id="ETO31386.1"/>
    </source>
</evidence>
<protein>
    <submittedName>
        <fullName evidence="1">Uncharacterized protein</fullName>
    </submittedName>
</protein>
<dbReference type="EMBL" id="ASPP01004966">
    <property type="protein sequence ID" value="ETO31386.1"/>
    <property type="molecule type" value="Genomic_DNA"/>
</dbReference>
<keyword evidence="2" id="KW-1185">Reference proteome</keyword>
<proteinExistence type="predicted"/>
<reference evidence="1 2" key="1">
    <citation type="journal article" date="2013" name="Curr. Biol.">
        <title>The Genome of the Foraminiferan Reticulomyxa filosa.</title>
        <authorList>
            <person name="Glockner G."/>
            <person name="Hulsmann N."/>
            <person name="Schleicher M."/>
            <person name="Noegel A.A."/>
            <person name="Eichinger L."/>
            <person name="Gallinger C."/>
            <person name="Pawlowski J."/>
            <person name="Sierra R."/>
            <person name="Euteneuer U."/>
            <person name="Pillet L."/>
            <person name="Moustafa A."/>
            <person name="Platzer M."/>
            <person name="Groth M."/>
            <person name="Szafranski K."/>
            <person name="Schliwa M."/>
        </authorList>
    </citation>
    <scope>NUCLEOTIDE SEQUENCE [LARGE SCALE GENOMIC DNA]</scope>
</reference>